<feature type="domain" description="MATH" evidence="1">
    <location>
        <begin position="1"/>
        <end position="72"/>
    </location>
</feature>
<dbReference type="EMBL" id="JADFTS010000003">
    <property type="protein sequence ID" value="KAF9616668.1"/>
    <property type="molecule type" value="Genomic_DNA"/>
</dbReference>
<dbReference type="PROSITE" id="PS50144">
    <property type="entry name" value="MATH"/>
    <property type="match status" value="1"/>
</dbReference>
<proteinExistence type="predicted"/>
<dbReference type="SUPFAM" id="SSF49599">
    <property type="entry name" value="TRAF domain-like"/>
    <property type="match status" value="1"/>
</dbReference>
<dbReference type="CDD" id="cd00121">
    <property type="entry name" value="MATH"/>
    <property type="match status" value="1"/>
</dbReference>
<sequence>MAGDYKWQIKLCPRGSEMTKDASISMYLALDRSTPFPEGIGYGFPNFVSLDALNDNTKGFLLKDTCIIEAEVLVLGTVSKFP</sequence>
<dbReference type="Proteomes" id="UP000631114">
    <property type="component" value="Unassembled WGS sequence"/>
</dbReference>
<reference evidence="2 3" key="1">
    <citation type="submission" date="2020-10" db="EMBL/GenBank/DDBJ databases">
        <title>The Coptis chinensis genome and diversification of protoberbering-type alkaloids.</title>
        <authorList>
            <person name="Wang B."/>
            <person name="Shu S."/>
            <person name="Song C."/>
            <person name="Liu Y."/>
        </authorList>
    </citation>
    <scope>NUCLEOTIDE SEQUENCE [LARGE SCALE GENOMIC DNA]</scope>
    <source>
        <strain evidence="2">HL-2020</strain>
        <tissue evidence="2">Leaf</tissue>
    </source>
</reference>
<dbReference type="OrthoDB" id="1751883at2759"/>
<gene>
    <name evidence="2" type="ORF">IFM89_031532</name>
</gene>
<organism evidence="2 3">
    <name type="scientific">Coptis chinensis</name>
    <dbReference type="NCBI Taxonomy" id="261450"/>
    <lineage>
        <taxon>Eukaryota</taxon>
        <taxon>Viridiplantae</taxon>
        <taxon>Streptophyta</taxon>
        <taxon>Embryophyta</taxon>
        <taxon>Tracheophyta</taxon>
        <taxon>Spermatophyta</taxon>
        <taxon>Magnoliopsida</taxon>
        <taxon>Ranunculales</taxon>
        <taxon>Ranunculaceae</taxon>
        <taxon>Coptidoideae</taxon>
        <taxon>Coptis</taxon>
    </lineage>
</organism>
<accession>A0A835IHJ0</accession>
<evidence type="ECO:0000313" key="3">
    <source>
        <dbReference type="Proteomes" id="UP000631114"/>
    </source>
</evidence>
<dbReference type="PANTHER" id="PTHR46162">
    <property type="entry name" value="TRAF-LIKE FAMILY PROTEIN"/>
    <property type="match status" value="1"/>
</dbReference>
<comment type="caution">
    <text evidence="2">The sequence shown here is derived from an EMBL/GenBank/DDBJ whole genome shotgun (WGS) entry which is preliminary data.</text>
</comment>
<keyword evidence="3" id="KW-1185">Reference proteome</keyword>
<name>A0A835IHJ0_9MAGN</name>
<evidence type="ECO:0000313" key="2">
    <source>
        <dbReference type="EMBL" id="KAF9616668.1"/>
    </source>
</evidence>
<dbReference type="Gene3D" id="2.60.210.10">
    <property type="entry name" value="Apoptosis, Tumor Necrosis Factor Receptor Associated Protein 2, Chain A"/>
    <property type="match status" value="2"/>
</dbReference>
<evidence type="ECO:0000259" key="1">
    <source>
        <dbReference type="PROSITE" id="PS50144"/>
    </source>
</evidence>
<dbReference type="InterPro" id="IPR008974">
    <property type="entry name" value="TRAF-like"/>
</dbReference>
<dbReference type="InterPro" id="IPR002083">
    <property type="entry name" value="MATH/TRAF_dom"/>
</dbReference>
<dbReference type="PANTHER" id="PTHR46162:SF2">
    <property type="entry name" value="ANKYRIN REPEAT-CONTAINING PROTEIN-RELATED"/>
    <property type="match status" value="1"/>
</dbReference>
<dbReference type="AlphaFoldDB" id="A0A835IHJ0"/>
<protein>
    <recommendedName>
        <fullName evidence="1">MATH domain-containing protein</fullName>
    </recommendedName>
</protein>